<keyword evidence="2" id="KW-1185">Reference proteome</keyword>
<organism evidence="1 2">
    <name type="scientific">Vallitalea longa</name>
    <dbReference type="NCBI Taxonomy" id="2936439"/>
    <lineage>
        <taxon>Bacteria</taxon>
        <taxon>Bacillati</taxon>
        <taxon>Bacillota</taxon>
        <taxon>Clostridia</taxon>
        <taxon>Lachnospirales</taxon>
        <taxon>Vallitaleaceae</taxon>
        <taxon>Vallitalea</taxon>
    </lineage>
</organism>
<comment type="caution">
    <text evidence="1">The sequence shown here is derived from an EMBL/GenBank/DDBJ whole genome shotgun (WGS) entry which is preliminary data.</text>
</comment>
<dbReference type="RefSeq" id="WP_281816144.1">
    <property type="nucleotide sequence ID" value="NZ_BRLB01000008.1"/>
</dbReference>
<proteinExistence type="predicted"/>
<dbReference type="Proteomes" id="UP001144256">
    <property type="component" value="Unassembled WGS sequence"/>
</dbReference>
<sequence length="157" mass="18458">MSDLKFSDFLETIDDQNKDFVIEINTFLLKKGCKHNIKLAKRGYTVSYIFGTNKRTLATFICRKSGVKLRIYPQHLCEYEDLLNSFPDNIKKDIKKASVCKRLIDPDACNPKCIMGYDFHLDNEHYQKCRYMAFQPTLNKETNSYIKLFLEKEIACF</sequence>
<evidence type="ECO:0000313" key="2">
    <source>
        <dbReference type="Proteomes" id="UP001144256"/>
    </source>
</evidence>
<protein>
    <submittedName>
        <fullName evidence="1">Uncharacterized protein</fullName>
    </submittedName>
</protein>
<reference evidence="1" key="1">
    <citation type="submission" date="2022-06" db="EMBL/GenBank/DDBJ databases">
        <title>Vallitalea longa sp. nov., an anaerobic bacterium isolated from marine sediment.</title>
        <authorList>
            <person name="Hirano S."/>
            <person name="Terahara T."/>
            <person name="Mori K."/>
            <person name="Hamada M."/>
            <person name="Matsumoto R."/>
            <person name="Kobayashi T."/>
        </authorList>
    </citation>
    <scope>NUCLEOTIDE SEQUENCE</scope>
    <source>
        <strain evidence="1">SH18-1</strain>
    </source>
</reference>
<gene>
    <name evidence="1" type="ORF">SH1V18_26630</name>
</gene>
<accession>A0A9W6DG78</accession>
<evidence type="ECO:0000313" key="1">
    <source>
        <dbReference type="EMBL" id="GKX30183.1"/>
    </source>
</evidence>
<name>A0A9W6DG78_9FIRM</name>
<dbReference type="EMBL" id="BRLB01000008">
    <property type="protein sequence ID" value="GKX30183.1"/>
    <property type="molecule type" value="Genomic_DNA"/>
</dbReference>
<dbReference type="AlphaFoldDB" id="A0A9W6DG78"/>